<evidence type="ECO:0000259" key="7">
    <source>
        <dbReference type="SMART" id="SM00382"/>
    </source>
</evidence>
<keyword evidence="2" id="KW-0813">Transport</keyword>
<evidence type="ECO:0000313" key="8">
    <source>
        <dbReference type="EMBL" id="AYV78487.1"/>
    </source>
</evidence>
<reference evidence="8" key="1">
    <citation type="submission" date="2018-10" db="EMBL/GenBank/DDBJ databases">
        <title>Hidden diversity of soil giant viruses.</title>
        <authorList>
            <person name="Schulz F."/>
            <person name="Alteio L."/>
            <person name="Goudeau D."/>
            <person name="Ryan E.M."/>
            <person name="Malmstrom R.R."/>
            <person name="Blanchard J."/>
            <person name="Woyke T."/>
        </authorList>
    </citation>
    <scope>NUCLEOTIDE SEQUENCE</scope>
    <source>
        <strain evidence="8">EDV1</strain>
    </source>
</reference>
<proteinExistence type="inferred from homology"/>
<dbReference type="InterPro" id="IPR039812">
    <property type="entry name" value="Vesicle-fus_ATPase"/>
</dbReference>
<dbReference type="Gene3D" id="3.40.50.300">
    <property type="entry name" value="P-loop containing nucleotide triphosphate hydrolases"/>
    <property type="match status" value="1"/>
</dbReference>
<keyword evidence="3" id="KW-0547">Nucleotide-binding</keyword>
<dbReference type="GO" id="GO:0016887">
    <property type="term" value="F:ATP hydrolysis activity"/>
    <property type="evidence" value="ECO:0007669"/>
    <property type="project" value="InterPro"/>
</dbReference>
<evidence type="ECO:0000256" key="2">
    <source>
        <dbReference type="ARBA" id="ARBA00022448"/>
    </source>
</evidence>
<dbReference type="SUPFAM" id="SSF52540">
    <property type="entry name" value="P-loop containing nucleoside triphosphate hydrolases"/>
    <property type="match status" value="1"/>
</dbReference>
<dbReference type="SMART" id="SM00382">
    <property type="entry name" value="AAA"/>
    <property type="match status" value="1"/>
</dbReference>
<evidence type="ECO:0000256" key="1">
    <source>
        <dbReference type="ARBA" id="ARBA00006914"/>
    </source>
</evidence>
<keyword evidence="4" id="KW-0067">ATP-binding</keyword>
<dbReference type="Gene3D" id="1.10.8.60">
    <property type="match status" value="1"/>
</dbReference>
<keyword evidence="6" id="KW-0175">Coiled coil</keyword>
<dbReference type="PANTHER" id="PTHR23078:SF3">
    <property type="entry name" value="VESICLE-FUSING ATPASE"/>
    <property type="match status" value="1"/>
</dbReference>
<evidence type="ECO:0000256" key="5">
    <source>
        <dbReference type="ARBA" id="ARBA00022927"/>
    </source>
</evidence>
<gene>
    <name evidence="8" type="ORF">Edafosvirus15_8</name>
</gene>
<dbReference type="Pfam" id="PF00004">
    <property type="entry name" value="AAA"/>
    <property type="match status" value="1"/>
</dbReference>
<protein>
    <submittedName>
        <fullName evidence="8">Putative AAA family ATPase</fullName>
    </submittedName>
</protein>
<comment type="similarity">
    <text evidence="1">Belongs to the AAA ATPase family.</text>
</comment>
<dbReference type="GO" id="GO:0006891">
    <property type="term" value="P:intra-Golgi vesicle-mediated transport"/>
    <property type="evidence" value="ECO:0007669"/>
    <property type="project" value="TreeGrafter"/>
</dbReference>
<evidence type="ECO:0000256" key="3">
    <source>
        <dbReference type="ARBA" id="ARBA00022741"/>
    </source>
</evidence>
<dbReference type="InterPro" id="IPR003959">
    <property type="entry name" value="ATPase_AAA_core"/>
</dbReference>
<sequence length="545" mass="62765">MQGQSKVKFEIDDILGANKTSKSCCQINNETKISFINNIEKGLFSALSYERPILKSIKFLIKKDEKYEKSFFGNTEYKFNETELIKEYKNDGVIFLDPNYKYHNNKCIINLLSYEIDDEYEKNILKEAMEEEKLKKEAEEILKKEADKKKEAEETKKRQIEEKKKSNSWTNVVKNKPQEKIIVKTVEEKKIEEKKVEEKKEKKDYWHHHGIINDKTNILFEYEADIKIIKDASAEQFEISEKDLKELAKKLEEKGLGGAEEYIQTIIRDVFLSRTKLANPKMKKFLKPARGIMLYGPPGTGKTTLARCLAQIFGCTEDRFKMITATEIMDKYVGESEKNIRELFEPAREASKKLGDKSPLYIIVVDEIDAILRTRGLSLSSWRDGLVNQFLGEMDGLNQLNNILVIGMTNCIELVDSAALRPGRFGCKIEIDLPKEGQRKSIFDVYINKFKEDDVFTKDIDTKELAKISDKFSGADIESVITTCFNNILQDQLRGIDSKISMKNLVAVIDEIMKGKKKLNRKTKGIKSITDLTEGGPMFVDKYIE</sequence>
<dbReference type="InterPro" id="IPR003593">
    <property type="entry name" value="AAA+_ATPase"/>
</dbReference>
<dbReference type="InterPro" id="IPR027417">
    <property type="entry name" value="P-loop_NTPase"/>
</dbReference>
<keyword evidence="5" id="KW-0653">Protein transport</keyword>
<dbReference type="EMBL" id="MK072080">
    <property type="protein sequence ID" value="AYV78487.1"/>
    <property type="molecule type" value="Genomic_DNA"/>
</dbReference>
<feature type="coiled-coil region" evidence="6">
    <location>
        <begin position="125"/>
        <end position="202"/>
    </location>
</feature>
<name>A0A3G4ZUC2_9VIRU</name>
<dbReference type="PANTHER" id="PTHR23078">
    <property type="entry name" value="VESICULAR-FUSION PROTEIN NSF"/>
    <property type="match status" value="1"/>
</dbReference>
<dbReference type="InterPro" id="IPR003960">
    <property type="entry name" value="ATPase_AAA_CS"/>
</dbReference>
<dbReference type="GO" id="GO:0043001">
    <property type="term" value="P:Golgi to plasma membrane protein transport"/>
    <property type="evidence" value="ECO:0007669"/>
    <property type="project" value="TreeGrafter"/>
</dbReference>
<organism evidence="8">
    <name type="scientific">Edafosvirus sp</name>
    <dbReference type="NCBI Taxonomy" id="2487765"/>
    <lineage>
        <taxon>Viruses</taxon>
        <taxon>Varidnaviria</taxon>
        <taxon>Bamfordvirae</taxon>
        <taxon>Nucleocytoviricota</taxon>
        <taxon>Megaviricetes</taxon>
        <taxon>Imitervirales</taxon>
        <taxon>Mimiviridae</taxon>
        <taxon>Klosneuvirinae</taxon>
    </lineage>
</organism>
<dbReference type="PROSITE" id="PS00674">
    <property type="entry name" value="AAA"/>
    <property type="match status" value="1"/>
</dbReference>
<dbReference type="GO" id="GO:0005524">
    <property type="term" value="F:ATP binding"/>
    <property type="evidence" value="ECO:0007669"/>
    <property type="project" value="UniProtKB-KW"/>
</dbReference>
<dbReference type="GO" id="GO:0035494">
    <property type="term" value="P:SNARE complex disassembly"/>
    <property type="evidence" value="ECO:0007669"/>
    <property type="project" value="InterPro"/>
</dbReference>
<accession>A0A3G4ZUC2</accession>
<feature type="domain" description="AAA+ ATPase" evidence="7">
    <location>
        <begin position="288"/>
        <end position="435"/>
    </location>
</feature>
<evidence type="ECO:0000256" key="4">
    <source>
        <dbReference type="ARBA" id="ARBA00022840"/>
    </source>
</evidence>
<dbReference type="FunFam" id="3.40.50.300:FF:000154">
    <property type="entry name" value="Vesicle-fusing ATPase 1"/>
    <property type="match status" value="1"/>
</dbReference>
<evidence type="ECO:0000256" key="6">
    <source>
        <dbReference type="SAM" id="Coils"/>
    </source>
</evidence>